<keyword evidence="3" id="KW-0732">Signal</keyword>
<dbReference type="Pfam" id="PF17168">
    <property type="entry name" value="DUF5127"/>
    <property type="match status" value="1"/>
</dbReference>
<evidence type="ECO:0000256" key="3">
    <source>
        <dbReference type="SAM" id="SignalP"/>
    </source>
</evidence>
<name>A0A4S8MFB1_DENBC</name>
<feature type="chain" id="PRO_5020745829" description="DUF1793-domain-containing protein" evidence="3">
    <location>
        <begin position="24"/>
        <end position="851"/>
    </location>
</feature>
<organism evidence="6 7">
    <name type="scientific">Dendrothele bispora (strain CBS 962.96)</name>
    <dbReference type="NCBI Taxonomy" id="1314807"/>
    <lineage>
        <taxon>Eukaryota</taxon>
        <taxon>Fungi</taxon>
        <taxon>Dikarya</taxon>
        <taxon>Basidiomycota</taxon>
        <taxon>Agaricomycotina</taxon>
        <taxon>Agaricomycetes</taxon>
        <taxon>Agaricomycetidae</taxon>
        <taxon>Agaricales</taxon>
        <taxon>Agaricales incertae sedis</taxon>
        <taxon>Dendrothele</taxon>
    </lineage>
</organism>
<dbReference type="InterPro" id="IPR033433">
    <property type="entry name" value="GtaA_N"/>
</dbReference>
<dbReference type="InterPro" id="IPR032514">
    <property type="entry name" value="GtaA_central"/>
</dbReference>
<keyword evidence="2" id="KW-1133">Transmembrane helix</keyword>
<dbReference type="EMBL" id="ML179091">
    <property type="protein sequence ID" value="THV01318.1"/>
    <property type="molecule type" value="Genomic_DNA"/>
</dbReference>
<gene>
    <name evidence="6" type="ORF">K435DRAFT_853874</name>
</gene>
<accession>A0A4S8MFB1</accession>
<evidence type="ECO:0000313" key="6">
    <source>
        <dbReference type="EMBL" id="THV01318.1"/>
    </source>
</evidence>
<keyword evidence="2" id="KW-0472">Membrane</keyword>
<dbReference type="OrthoDB" id="3918848at2759"/>
<evidence type="ECO:0000259" key="4">
    <source>
        <dbReference type="Pfam" id="PF16335"/>
    </source>
</evidence>
<feature type="domain" description="Glutaminase A central" evidence="4">
    <location>
        <begin position="357"/>
        <end position="702"/>
    </location>
</feature>
<proteinExistence type="predicted"/>
<dbReference type="PANTHER" id="PTHR31987:SF1">
    <property type="entry name" value="GLUTAMINASE A"/>
    <property type="match status" value="1"/>
</dbReference>
<protein>
    <recommendedName>
        <fullName evidence="8">DUF1793-domain-containing protein</fullName>
    </recommendedName>
</protein>
<reference evidence="6 7" key="1">
    <citation type="journal article" date="2019" name="Nat. Ecol. Evol.">
        <title>Megaphylogeny resolves global patterns of mushroom evolution.</title>
        <authorList>
            <person name="Varga T."/>
            <person name="Krizsan K."/>
            <person name="Foldi C."/>
            <person name="Dima B."/>
            <person name="Sanchez-Garcia M."/>
            <person name="Sanchez-Ramirez S."/>
            <person name="Szollosi G.J."/>
            <person name="Szarkandi J.G."/>
            <person name="Papp V."/>
            <person name="Albert L."/>
            <person name="Andreopoulos W."/>
            <person name="Angelini C."/>
            <person name="Antonin V."/>
            <person name="Barry K.W."/>
            <person name="Bougher N.L."/>
            <person name="Buchanan P."/>
            <person name="Buyck B."/>
            <person name="Bense V."/>
            <person name="Catcheside P."/>
            <person name="Chovatia M."/>
            <person name="Cooper J."/>
            <person name="Damon W."/>
            <person name="Desjardin D."/>
            <person name="Finy P."/>
            <person name="Geml J."/>
            <person name="Haridas S."/>
            <person name="Hughes K."/>
            <person name="Justo A."/>
            <person name="Karasinski D."/>
            <person name="Kautmanova I."/>
            <person name="Kiss B."/>
            <person name="Kocsube S."/>
            <person name="Kotiranta H."/>
            <person name="LaButti K.M."/>
            <person name="Lechner B.E."/>
            <person name="Liimatainen K."/>
            <person name="Lipzen A."/>
            <person name="Lukacs Z."/>
            <person name="Mihaltcheva S."/>
            <person name="Morgado L.N."/>
            <person name="Niskanen T."/>
            <person name="Noordeloos M.E."/>
            <person name="Ohm R.A."/>
            <person name="Ortiz-Santana B."/>
            <person name="Ovrebo C."/>
            <person name="Racz N."/>
            <person name="Riley R."/>
            <person name="Savchenko A."/>
            <person name="Shiryaev A."/>
            <person name="Soop K."/>
            <person name="Spirin V."/>
            <person name="Szebenyi C."/>
            <person name="Tomsovsky M."/>
            <person name="Tulloss R.E."/>
            <person name="Uehling J."/>
            <person name="Grigoriev I.V."/>
            <person name="Vagvolgyi C."/>
            <person name="Papp T."/>
            <person name="Martin F.M."/>
            <person name="Miettinen O."/>
            <person name="Hibbett D.S."/>
            <person name="Nagy L.G."/>
        </authorList>
    </citation>
    <scope>NUCLEOTIDE SEQUENCE [LARGE SCALE GENOMIC DNA]</scope>
    <source>
        <strain evidence="6 7">CBS 962.96</strain>
    </source>
</reference>
<evidence type="ECO:0000259" key="5">
    <source>
        <dbReference type="Pfam" id="PF17168"/>
    </source>
</evidence>
<sequence length="851" mass="94762">MHRYLFILYANILAFWLPSLVQSFDFSRNFTPSTYPLAVRSPYLNTWIDATGANGTVLSHDWPKHWDLGQAMGWCGMARIDGTVWQWLGPPTPDSNSTINIPGARSSTLTPTRTIFELVAGPVLLNISFFNPIETEDLTRQSIPFMYLSLDAQSLDDQEHDVQIYSDISAEWVTGDRVNFTVQWNTTFTSSTVFHRSYLQNPQSMEEVKNQAQDATVYYAMELGQGISWKTGYANITRPLFQDQGRLDNETDTSFRVVNDQLPVFGFAVDLGILKSTASSLTWGLGVVRDPIVRYAASPGGTQDQRPYFYSDPRFSSQQIDDVIDFFMQDYESGLQRAESLDNRILQDVLSISGGNEEYFSLVAMGARLVLAGFDITYSIKEGATDIKAFMKNTGIGSESNNALGLYASLPAFVYLNATWMSYLLDSSMQFQNLLASQDNYAASTNLGNYPNATGGKIQGSAVEDTSSMLITVAAHARISKDTKIISKYYDLLKTWTKYLLERSWPPINQMTLDRKGTTKDDYTTVGLKGIIGISAMARISAALGFSNDSEIYLSNATSFIQDWQTKTVKSDHITMEFKDEESFALLYDLYADTLLGTNLVDQTVYETHESFCQSSLSSKKYPFGIPVSSYISETKSMWSMFTAATLKNNQTRDNLIHSMFARATFNQSSQRNFPLIYDSASGLSQPAEGANPQQGGMFALLALGASRAIDTKTTGSPTSGPSKSQTKAGKIVGIVIGSVGTLALIMTATFFFWRRKNLLAQKHLAVIPNVFQAEPLGDEEVERGERPRLSRSHFAKGTNHSSTSPSSSPEQPQLETTQLRNDLINLRREMEEMRAQGYYETMPPPQYIAD</sequence>
<dbReference type="PANTHER" id="PTHR31987">
    <property type="entry name" value="GLUTAMINASE A-RELATED"/>
    <property type="match status" value="1"/>
</dbReference>
<feature type="region of interest" description="Disordered" evidence="1">
    <location>
        <begin position="779"/>
        <end position="827"/>
    </location>
</feature>
<keyword evidence="2" id="KW-0812">Transmembrane</keyword>
<evidence type="ECO:0008006" key="8">
    <source>
        <dbReference type="Google" id="ProtNLM"/>
    </source>
</evidence>
<dbReference type="Pfam" id="PF16335">
    <property type="entry name" value="GtaA_6_Hairpin"/>
    <property type="match status" value="1"/>
</dbReference>
<dbReference type="InterPro" id="IPR052743">
    <property type="entry name" value="Glutaminase_GtaA"/>
</dbReference>
<keyword evidence="7" id="KW-1185">Reference proteome</keyword>
<feature type="transmembrane region" description="Helical" evidence="2">
    <location>
        <begin position="732"/>
        <end position="754"/>
    </location>
</feature>
<feature type="signal peptide" evidence="3">
    <location>
        <begin position="1"/>
        <end position="23"/>
    </location>
</feature>
<evidence type="ECO:0000256" key="2">
    <source>
        <dbReference type="SAM" id="Phobius"/>
    </source>
</evidence>
<feature type="compositionally biased region" description="Polar residues" evidence="1">
    <location>
        <begin position="811"/>
        <end position="821"/>
    </location>
</feature>
<feature type="domain" description="Glutaminase A N-terminal" evidence="5">
    <location>
        <begin position="112"/>
        <end position="348"/>
    </location>
</feature>
<evidence type="ECO:0000256" key="1">
    <source>
        <dbReference type="SAM" id="MobiDB-lite"/>
    </source>
</evidence>
<evidence type="ECO:0000313" key="7">
    <source>
        <dbReference type="Proteomes" id="UP000297245"/>
    </source>
</evidence>
<dbReference type="AlphaFoldDB" id="A0A4S8MFB1"/>
<dbReference type="Proteomes" id="UP000297245">
    <property type="component" value="Unassembled WGS sequence"/>
</dbReference>